<evidence type="ECO:0000256" key="2">
    <source>
        <dbReference type="ARBA" id="ARBA00023034"/>
    </source>
</evidence>
<accession>A0A1I4EZX6</accession>
<dbReference type="EMBL" id="FOSQ01000021">
    <property type="protein sequence ID" value="SFL11214.1"/>
    <property type="molecule type" value="Genomic_DNA"/>
</dbReference>
<sequence length="220" mass="23378">MEAALSLAEEITLLSLDDETGRPVGRAGMAPDRALAGALLMQLALAGRVDTDRDRLILVDAAPTGDEALDGALARLAAPGAPIDARGAIPLLARDAAAARAVILDRLVVRGILKRVDERLLWILPDRRYPKAPGRAEVTEARARLRALLMREEIPDPHDALLLGLARAAGLLPLIFSAAELARVQPWLEVVTRIESLNRSLAVAVADIRGAGIGTAQREA</sequence>
<dbReference type="Proteomes" id="UP000199473">
    <property type="component" value="Unassembled WGS sequence"/>
</dbReference>
<dbReference type="GO" id="GO:0012505">
    <property type="term" value="C:endomembrane system"/>
    <property type="evidence" value="ECO:0007669"/>
    <property type="project" value="UniProtKB-ARBA"/>
</dbReference>
<evidence type="ECO:0000313" key="5">
    <source>
        <dbReference type="EMBL" id="SFL11214.1"/>
    </source>
</evidence>
<evidence type="ECO:0000256" key="3">
    <source>
        <dbReference type="ARBA" id="ARBA00023121"/>
    </source>
</evidence>
<reference evidence="5 6" key="1">
    <citation type="submission" date="2016-10" db="EMBL/GenBank/DDBJ databases">
        <authorList>
            <person name="de Groot N.N."/>
        </authorList>
    </citation>
    <scope>NUCLEOTIDE SEQUENCE [LARGE SCALE GENOMIC DNA]</scope>
    <source>
        <strain evidence="5 6">DSM 19981</strain>
    </source>
</reference>
<evidence type="ECO:0000256" key="1">
    <source>
        <dbReference type="ARBA" id="ARBA00004255"/>
    </source>
</evidence>
<dbReference type="Pfam" id="PF05719">
    <property type="entry name" value="GPP34"/>
    <property type="match status" value="1"/>
</dbReference>
<name>A0A1I4EZX6_9PROT</name>
<evidence type="ECO:0000256" key="4">
    <source>
        <dbReference type="ARBA" id="ARBA00023136"/>
    </source>
</evidence>
<organism evidence="5 6">
    <name type="scientific">Falsiroseomonas stagni DSM 19981</name>
    <dbReference type="NCBI Taxonomy" id="1123062"/>
    <lineage>
        <taxon>Bacteria</taxon>
        <taxon>Pseudomonadati</taxon>
        <taxon>Pseudomonadota</taxon>
        <taxon>Alphaproteobacteria</taxon>
        <taxon>Acetobacterales</taxon>
        <taxon>Roseomonadaceae</taxon>
        <taxon>Falsiroseomonas</taxon>
    </lineage>
</organism>
<dbReference type="InterPro" id="IPR008628">
    <property type="entry name" value="GPP34-like"/>
</dbReference>
<dbReference type="InterPro" id="IPR038261">
    <property type="entry name" value="GPP34-like_sf"/>
</dbReference>
<keyword evidence="4" id="KW-0472">Membrane</keyword>
<proteinExistence type="predicted"/>
<keyword evidence="6" id="KW-1185">Reference proteome</keyword>
<evidence type="ECO:0000313" key="6">
    <source>
        <dbReference type="Proteomes" id="UP000199473"/>
    </source>
</evidence>
<dbReference type="STRING" id="1123062.SAMN02745775_12116"/>
<dbReference type="GO" id="GO:0070273">
    <property type="term" value="F:phosphatidylinositol-4-phosphate binding"/>
    <property type="evidence" value="ECO:0007669"/>
    <property type="project" value="InterPro"/>
</dbReference>
<dbReference type="RefSeq" id="WP_092963212.1">
    <property type="nucleotide sequence ID" value="NZ_FOSQ01000021.1"/>
</dbReference>
<protein>
    <submittedName>
        <fullName evidence="5">Golgi phosphoprotein 3 (GPP34)</fullName>
    </submittedName>
</protein>
<keyword evidence="3" id="KW-0446">Lipid-binding</keyword>
<dbReference type="AlphaFoldDB" id="A0A1I4EZX6"/>
<keyword evidence="2" id="KW-0333">Golgi apparatus</keyword>
<comment type="subcellular location">
    <subcellularLocation>
        <location evidence="1">Golgi apparatus membrane</location>
        <topology evidence="1">Peripheral membrane protein</topology>
        <orientation evidence="1">Cytoplasmic side</orientation>
    </subcellularLocation>
</comment>
<gene>
    <name evidence="5" type="ORF">SAMN02745775_12116</name>
</gene>
<dbReference type="Gene3D" id="1.10.3630.10">
    <property type="entry name" value="yeast vps74-n-term truncation variant domain like"/>
    <property type="match status" value="1"/>
</dbReference>
<dbReference type="GO" id="GO:0005737">
    <property type="term" value="C:cytoplasm"/>
    <property type="evidence" value="ECO:0007669"/>
    <property type="project" value="UniProtKB-ARBA"/>
</dbReference>
<dbReference type="OrthoDB" id="6237461at2"/>